<dbReference type="EMBL" id="FTNI01000037">
    <property type="protein sequence ID" value="SIS20220.1"/>
    <property type="molecule type" value="Genomic_DNA"/>
</dbReference>
<evidence type="ECO:0000313" key="1">
    <source>
        <dbReference type="EMBL" id="SIS20220.1"/>
    </source>
</evidence>
<evidence type="ECO:0000313" key="2">
    <source>
        <dbReference type="Proteomes" id="UP000186096"/>
    </source>
</evidence>
<keyword evidence="2" id="KW-1185">Reference proteome</keyword>
<reference evidence="2" key="1">
    <citation type="submission" date="2017-01" db="EMBL/GenBank/DDBJ databases">
        <authorList>
            <person name="Varghese N."/>
            <person name="Submissions S."/>
        </authorList>
    </citation>
    <scope>NUCLEOTIDE SEQUENCE [LARGE SCALE GENOMIC DNA]</scope>
    <source>
        <strain evidence="2">ATCC 12950</strain>
    </source>
</reference>
<sequence>MCPDTGLARLSYGQARALLDRHTAVGGAAGSGWDLHEWRHSGLTHLGEAGVSLLMFMAKNQGRRRPGWKWTLGSGTLTTGPSGPFSGCRQHARNFPMPHVRISEALRALVFEPDPNEELRQVLDRYYAPDYTHRSDGKTLSREEFGGMVARVRSQVTNGAVTVLDELRDGSTYAERHVFHITLENGSTQSREIAIFGTFAEDGRFQHLSETGFDIDADETH</sequence>
<dbReference type="SUPFAM" id="SSF54427">
    <property type="entry name" value="NTF2-like"/>
    <property type="match status" value="1"/>
</dbReference>
<protein>
    <recommendedName>
        <fullName evidence="3">SnoaL-like domain-containing protein</fullName>
    </recommendedName>
</protein>
<dbReference type="AlphaFoldDB" id="A0A1N7H685"/>
<accession>A0A1N7H685</accession>
<dbReference type="InterPro" id="IPR032710">
    <property type="entry name" value="NTF2-like_dom_sf"/>
</dbReference>
<gene>
    <name evidence="1" type="ORF">SAMN05421833_13783</name>
</gene>
<dbReference type="STRING" id="58117.SAMN05421833_13783"/>
<organism evidence="1 2">
    <name type="scientific">Microbispora rosea</name>
    <dbReference type="NCBI Taxonomy" id="58117"/>
    <lineage>
        <taxon>Bacteria</taxon>
        <taxon>Bacillati</taxon>
        <taxon>Actinomycetota</taxon>
        <taxon>Actinomycetes</taxon>
        <taxon>Streptosporangiales</taxon>
        <taxon>Streptosporangiaceae</taxon>
        <taxon>Microbispora</taxon>
    </lineage>
</organism>
<dbReference type="RefSeq" id="WP_204053991.1">
    <property type="nucleotide sequence ID" value="NZ_FTNI01000037.1"/>
</dbReference>
<dbReference type="Proteomes" id="UP000186096">
    <property type="component" value="Unassembled WGS sequence"/>
</dbReference>
<evidence type="ECO:0008006" key="3">
    <source>
        <dbReference type="Google" id="ProtNLM"/>
    </source>
</evidence>
<proteinExistence type="predicted"/>
<name>A0A1N7H685_9ACTN</name>